<dbReference type="OrthoDB" id="9771867at2"/>
<dbReference type="SUPFAM" id="SSF53383">
    <property type="entry name" value="PLP-dependent transferases"/>
    <property type="match status" value="1"/>
</dbReference>
<dbReference type="NCBIfam" id="NF001696">
    <property type="entry name" value="PRK00451.1"/>
    <property type="match status" value="1"/>
</dbReference>
<dbReference type="GO" id="GO:0004375">
    <property type="term" value="F:glycine dehydrogenase (decarboxylating) activity"/>
    <property type="evidence" value="ECO:0007669"/>
    <property type="project" value="UniProtKB-EC"/>
</dbReference>
<comment type="function">
    <text evidence="2">The glycine cleavage system catalyzes the degradation of glycine. The P protein binds the alpha-amino group of glycine through its pyridoxal phosphate cofactor; CO(2) is released and the remaining methylamine moiety is then transferred to the lipoamide cofactor of the H protein.</text>
</comment>
<comment type="caution">
    <text evidence="5">The sequence shown here is derived from an EMBL/GenBank/DDBJ whole genome shotgun (WGS) entry which is preliminary data.</text>
</comment>
<dbReference type="HAMAP" id="MF_00712">
    <property type="entry name" value="GcvPA"/>
    <property type="match status" value="1"/>
</dbReference>
<dbReference type="InterPro" id="IPR015421">
    <property type="entry name" value="PyrdxlP-dep_Trfase_major"/>
</dbReference>
<evidence type="ECO:0000313" key="5">
    <source>
        <dbReference type="EMBL" id="KDA53806.1"/>
    </source>
</evidence>
<evidence type="ECO:0000256" key="1">
    <source>
        <dbReference type="ARBA" id="ARBA00023002"/>
    </source>
</evidence>
<dbReference type="InterPro" id="IPR049315">
    <property type="entry name" value="GDC-P_N"/>
</dbReference>
<proteinExistence type="inferred from homology"/>
<comment type="subunit">
    <text evidence="2">The glycine cleavage system is composed of four proteins: P, T, L and H. In this organism, the P 'protein' is a heterodimer of two subunits.</text>
</comment>
<name>A0A062Y0B3_9BACT</name>
<dbReference type="Gene3D" id="3.40.640.10">
    <property type="entry name" value="Type I PLP-dependent aspartate aminotransferase-like (Major domain)"/>
    <property type="match status" value="1"/>
</dbReference>
<dbReference type="InterPro" id="IPR015424">
    <property type="entry name" value="PyrdxlP-dep_Trfase"/>
</dbReference>
<dbReference type="Pfam" id="PF02347">
    <property type="entry name" value="GDC-P"/>
    <property type="match status" value="1"/>
</dbReference>
<dbReference type="Gene3D" id="3.90.1150.10">
    <property type="entry name" value="Aspartate Aminotransferase, domain 1"/>
    <property type="match status" value="1"/>
</dbReference>
<dbReference type="EMBL" id="JMFG01000016">
    <property type="protein sequence ID" value="KDA53806.1"/>
    <property type="molecule type" value="Genomic_DNA"/>
</dbReference>
<evidence type="ECO:0000259" key="3">
    <source>
        <dbReference type="Pfam" id="PF02347"/>
    </source>
</evidence>
<evidence type="ECO:0000313" key="6">
    <source>
        <dbReference type="Proteomes" id="UP000027284"/>
    </source>
</evidence>
<accession>A0A062Y0B3</accession>
<comment type="catalytic activity">
    <reaction evidence="2">
        <text>N(6)-[(R)-lipoyl]-L-lysyl-[glycine-cleavage complex H protein] + glycine + H(+) = N(6)-[(R)-S(8)-aminomethyldihydrolipoyl]-L-lysyl-[glycine-cleavage complex H protein] + CO2</text>
        <dbReference type="Rhea" id="RHEA:24304"/>
        <dbReference type="Rhea" id="RHEA-COMP:10494"/>
        <dbReference type="Rhea" id="RHEA-COMP:10495"/>
        <dbReference type="ChEBI" id="CHEBI:15378"/>
        <dbReference type="ChEBI" id="CHEBI:16526"/>
        <dbReference type="ChEBI" id="CHEBI:57305"/>
        <dbReference type="ChEBI" id="CHEBI:83099"/>
        <dbReference type="ChEBI" id="CHEBI:83143"/>
        <dbReference type="EC" id="1.4.4.2"/>
    </reaction>
</comment>
<keyword evidence="6" id="KW-1185">Reference proteome</keyword>
<keyword evidence="1 2" id="KW-0560">Oxidoreductase</keyword>
<dbReference type="PANTHER" id="PTHR42806">
    <property type="entry name" value="GLYCINE CLEAVAGE SYSTEM P-PROTEIN"/>
    <property type="match status" value="1"/>
</dbReference>
<reference evidence="4" key="2">
    <citation type="journal article" date="2020" name="mSystems">
        <title>Genome- and Community-Level Interaction Insights into Carbon Utilization and Element Cycling Functions of Hydrothermarchaeota in Hydrothermal Sediment.</title>
        <authorList>
            <person name="Zhou Z."/>
            <person name="Liu Y."/>
            <person name="Xu W."/>
            <person name="Pan J."/>
            <person name="Luo Z.H."/>
            <person name="Li M."/>
        </authorList>
    </citation>
    <scope>NUCLEOTIDE SEQUENCE [LARGE SCALE GENOMIC DNA]</scope>
    <source>
        <strain evidence="4">SpSt-186</strain>
    </source>
</reference>
<gene>
    <name evidence="2" type="primary">gcvPA</name>
    <name evidence="5" type="ORF">EG19_02215</name>
    <name evidence="4" type="ORF">ENP06_01605</name>
</gene>
<dbReference type="EMBL" id="DSHW01000121">
    <property type="protein sequence ID" value="HEQ88088.1"/>
    <property type="molecule type" value="Genomic_DNA"/>
</dbReference>
<evidence type="ECO:0000313" key="4">
    <source>
        <dbReference type="EMBL" id="HEQ88088.1"/>
    </source>
</evidence>
<dbReference type="EC" id="1.4.4.2" evidence="2"/>
<reference evidence="5 6" key="1">
    <citation type="submission" date="2014-04" db="EMBL/GenBank/DDBJ databases">
        <title>The Genome Sequence of Thermoanaerobaculum aquaticum MP-01, The First Cultivated Group 23 Acidobacterium.</title>
        <authorList>
            <person name="Stamps B.W."/>
            <person name="Losey N.A."/>
            <person name="Lawson P.A."/>
            <person name="Stevenson B.S."/>
        </authorList>
    </citation>
    <scope>NUCLEOTIDE SEQUENCE [LARGE SCALE GENOMIC DNA]</scope>
    <source>
        <strain evidence="5 6">MP-01</strain>
    </source>
</reference>
<dbReference type="AlphaFoldDB" id="A0A062Y0B3"/>
<dbReference type="GO" id="GO:0009116">
    <property type="term" value="P:nucleoside metabolic process"/>
    <property type="evidence" value="ECO:0007669"/>
    <property type="project" value="InterPro"/>
</dbReference>
<sequence length="445" mass="48387">MMHRYQPGAGDRQRILQFLGLKSPEELFAAIPQEVRVGELPLPLGMAEEEVRRVFREWAAANVTAEEKVSFLGAGVYRHVVPAVMDAVLSRAEFFTAYTPYQPEVSQGTLQAIFEFQTYVCLLTEMPVANASLYDGATAVVEAVLMAARLRPEKRKVFVSRLIHPDYLATLRTYAEAAELELLELPWDGAGRTDLSQIHPEEAVAVVVQSPNVLGVVEDLAAVKKASGEALSVQVVAEATSLGLLAPGGRFGFDVVCGDMQAFGLPPSFGGPHVGFFATRKEYLRQMPGRLVGQTVDADGQRAFVLTLSTREQHIRRAKATSNICTNHSLMALGVTVVLSLLGKKGVRELALASHAKAEYLKKRLASLAPKVQLAFPESPTYNEFLLLHGEPEKLLARLSEEGILGGVATSRLASYLPPGVLVAVTEKNTREECDRLVDALGRLA</sequence>
<dbReference type="PANTHER" id="PTHR42806:SF1">
    <property type="entry name" value="GLYCINE DEHYDROGENASE (DECARBOXYLATING)"/>
    <property type="match status" value="1"/>
</dbReference>
<evidence type="ECO:0000256" key="2">
    <source>
        <dbReference type="HAMAP-Rule" id="MF_00712"/>
    </source>
</evidence>
<protein>
    <recommendedName>
        <fullName evidence="2">Probable glycine dehydrogenase (decarboxylating) subunit 1</fullName>
        <ecNumber evidence="2">1.4.4.2</ecNumber>
    </recommendedName>
    <alternativeName>
        <fullName evidence="2">Glycine cleavage system P-protein subunit 1</fullName>
    </alternativeName>
    <alternativeName>
        <fullName evidence="2">Glycine decarboxylase subunit 1</fullName>
    </alternativeName>
    <alternativeName>
        <fullName evidence="2">Glycine dehydrogenase (aminomethyl-transferring) subunit 1</fullName>
    </alternativeName>
</protein>
<dbReference type="GO" id="GO:0019464">
    <property type="term" value="P:glycine decarboxylation via glycine cleavage system"/>
    <property type="evidence" value="ECO:0007669"/>
    <property type="project" value="UniProtKB-UniRule"/>
</dbReference>
<dbReference type="PIRSF" id="PIRSF006815">
    <property type="entry name" value="GcvPA"/>
    <property type="match status" value="1"/>
</dbReference>
<dbReference type="Proteomes" id="UP000027284">
    <property type="component" value="Unassembled WGS sequence"/>
</dbReference>
<dbReference type="STRING" id="1312852.EG19_02215"/>
<dbReference type="InterPro" id="IPR023010">
    <property type="entry name" value="GcvPA"/>
</dbReference>
<dbReference type="InterPro" id="IPR015422">
    <property type="entry name" value="PyrdxlP-dep_Trfase_small"/>
</dbReference>
<organism evidence="5 6">
    <name type="scientific">Thermoanaerobaculum aquaticum</name>
    <dbReference type="NCBI Taxonomy" id="1312852"/>
    <lineage>
        <taxon>Bacteria</taxon>
        <taxon>Pseudomonadati</taxon>
        <taxon>Acidobacteriota</taxon>
        <taxon>Thermoanaerobaculia</taxon>
        <taxon>Thermoanaerobaculales</taxon>
        <taxon>Thermoanaerobaculaceae</taxon>
        <taxon>Thermoanaerobaculum</taxon>
    </lineage>
</organism>
<comment type="similarity">
    <text evidence="2">Belongs to the GcvP family. N-terminal subunit subfamily.</text>
</comment>
<feature type="domain" description="Glycine cleavage system P-protein N-terminal" evidence="3">
    <location>
        <begin position="7"/>
        <end position="440"/>
    </location>
</feature>